<proteinExistence type="predicted"/>
<comment type="caution">
    <text evidence="2">The sequence shown here is derived from an EMBL/GenBank/DDBJ whole genome shotgun (WGS) entry which is preliminary data.</text>
</comment>
<protein>
    <recommendedName>
        <fullName evidence="1">F-box domain-containing protein</fullName>
    </recommendedName>
</protein>
<dbReference type="PANTHER" id="PTHR31900:SF32">
    <property type="entry name" value="F-BOX_RNI_FBD-LIKE DOMAIN PROTEIN"/>
    <property type="match status" value="1"/>
</dbReference>
<dbReference type="PANTHER" id="PTHR31900">
    <property type="entry name" value="F-BOX/RNI SUPERFAMILY PROTEIN-RELATED"/>
    <property type="match status" value="1"/>
</dbReference>
<dbReference type="Pfam" id="PF00646">
    <property type="entry name" value="F-box"/>
    <property type="match status" value="1"/>
</dbReference>
<dbReference type="InterPro" id="IPR001810">
    <property type="entry name" value="F-box_dom"/>
</dbReference>
<dbReference type="SUPFAM" id="SSF52047">
    <property type="entry name" value="RNI-like"/>
    <property type="match status" value="1"/>
</dbReference>
<dbReference type="Pfam" id="PF24758">
    <property type="entry name" value="LRR_At5g56370"/>
    <property type="match status" value="1"/>
</dbReference>
<organism evidence="2 3">
    <name type="scientific">Eruca vesicaria subsp. sativa</name>
    <name type="common">Garden rocket</name>
    <name type="synonym">Eruca sativa</name>
    <dbReference type="NCBI Taxonomy" id="29727"/>
    <lineage>
        <taxon>Eukaryota</taxon>
        <taxon>Viridiplantae</taxon>
        <taxon>Streptophyta</taxon>
        <taxon>Embryophyta</taxon>
        <taxon>Tracheophyta</taxon>
        <taxon>Spermatophyta</taxon>
        <taxon>Magnoliopsida</taxon>
        <taxon>eudicotyledons</taxon>
        <taxon>Gunneridae</taxon>
        <taxon>Pentapetalae</taxon>
        <taxon>rosids</taxon>
        <taxon>malvids</taxon>
        <taxon>Brassicales</taxon>
        <taxon>Brassicaceae</taxon>
        <taxon>Brassiceae</taxon>
        <taxon>Eruca</taxon>
    </lineage>
</organism>
<dbReference type="SMART" id="SM00256">
    <property type="entry name" value="FBOX"/>
    <property type="match status" value="1"/>
</dbReference>
<evidence type="ECO:0000259" key="1">
    <source>
        <dbReference type="SMART" id="SM00256"/>
    </source>
</evidence>
<evidence type="ECO:0000313" key="3">
    <source>
        <dbReference type="Proteomes" id="UP001642260"/>
    </source>
</evidence>
<dbReference type="SUPFAM" id="SSF81383">
    <property type="entry name" value="F-box domain"/>
    <property type="match status" value="1"/>
</dbReference>
<dbReference type="AlphaFoldDB" id="A0ABC8LA36"/>
<dbReference type="InterPro" id="IPR053781">
    <property type="entry name" value="F-box_AtFBL13-like"/>
</dbReference>
<evidence type="ECO:0000313" key="2">
    <source>
        <dbReference type="EMBL" id="CAH8379470.1"/>
    </source>
</evidence>
<dbReference type="InterPro" id="IPR050232">
    <property type="entry name" value="FBL13/AtMIF1-like"/>
</dbReference>
<dbReference type="InterPro" id="IPR055411">
    <property type="entry name" value="LRR_FXL15/At3g58940/PEG3-like"/>
</dbReference>
<gene>
    <name evidence="2" type="ORF">ERUC_LOCUS32882</name>
</gene>
<name>A0ABC8LA36_ERUVS</name>
<dbReference type="Gene3D" id="1.20.1280.50">
    <property type="match status" value="1"/>
</dbReference>
<dbReference type="InterPro" id="IPR036047">
    <property type="entry name" value="F-box-like_dom_sf"/>
</dbReference>
<reference evidence="2 3" key="1">
    <citation type="submission" date="2022-03" db="EMBL/GenBank/DDBJ databases">
        <authorList>
            <person name="Macdonald S."/>
            <person name="Ahmed S."/>
            <person name="Newling K."/>
        </authorList>
    </citation>
    <scope>NUCLEOTIDE SEQUENCE [LARGE SCALE GENOMIC DNA]</scope>
</reference>
<dbReference type="Proteomes" id="UP001642260">
    <property type="component" value="Unassembled WGS sequence"/>
</dbReference>
<dbReference type="CDD" id="cd22160">
    <property type="entry name" value="F-box_AtFBL13-like"/>
    <property type="match status" value="1"/>
</dbReference>
<keyword evidence="3" id="KW-1185">Reference proteome</keyword>
<dbReference type="Gene3D" id="3.80.10.10">
    <property type="entry name" value="Ribonuclease Inhibitor"/>
    <property type="match status" value="1"/>
</dbReference>
<feature type="domain" description="F-box" evidence="1">
    <location>
        <begin position="14"/>
        <end position="53"/>
    </location>
</feature>
<dbReference type="InterPro" id="IPR032675">
    <property type="entry name" value="LRR_dom_sf"/>
</dbReference>
<dbReference type="EMBL" id="CAKOAT010486264">
    <property type="protein sequence ID" value="CAH8379470.1"/>
    <property type="molecule type" value="Genomic_DNA"/>
</dbReference>
<accession>A0ABC8LA36</accession>
<sequence length="448" mass="51106">MDHSGDGVDIVSSMPHEILHHILSFIPTQFAIRTSALSKAWRHVWCHTPCLDFSNLSIYGERSVRDINQTLSFYRAPKIMSLNLRMPRDMSEPQVNSWIEFAVCRNVEKLSLVFDCRINNQTYIFPDFFYLSSSLTELLIHNRSTVAGCTVFWKSLRKLTLWSCSLSEEYIENILSGSPVLETLKLSNCIGPQRLDLSKSRSLRRLVYRAGRGTFAIVAPHIHSLRFIIRRCETPCTLVDVSLLAEASIHICFYVRPLNADFLQTVVLNILAKLQNAKRLTFTRTTLQILSLAELHGVPFPTFKVETLTVKTTFIRSVIPGLARLLQNSPKIKKLIAHATRLASIPALQESDVNSYLRSQGLNQEQCWGSKYEVFPTAIEFGGMIHCKDAMWKLIASFMEVVMRNGKILETLVVGLKYIVSDARWFEEWLQMIPTLPNNNNVSIVLKR</sequence>